<feature type="transmembrane region" description="Helical" evidence="1">
    <location>
        <begin position="510"/>
        <end position="528"/>
    </location>
</feature>
<evidence type="ECO:0000256" key="1">
    <source>
        <dbReference type="SAM" id="Phobius"/>
    </source>
</evidence>
<feature type="transmembrane region" description="Helical" evidence="1">
    <location>
        <begin position="484"/>
        <end position="503"/>
    </location>
</feature>
<proteinExistence type="predicted"/>
<reference evidence="2" key="1">
    <citation type="submission" date="2020-05" db="EMBL/GenBank/DDBJ databases">
        <authorList>
            <person name="Chiriac C."/>
            <person name="Salcher M."/>
            <person name="Ghai R."/>
            <person name="Kavagutti S V."/>
        </authorList>
    </citation>
    <scope>NUCLEOTIDE SEQUENCE</scope>
</reference>
<evidence type="ECO:0000313" key="2">
    <source>
        <dbReference type="EMBL" id="CAB4627024.1"/>
    </source>
</evidence>
<feature type="transmembrane region" description="Helical" evidence="1">
    <location>
        <begin position="456"/>
        <end position="472"/>
    </location>
</feature>
<keyword evidence="1" id="KW-1133">Transmembrane helix</keyword>
<keyword evidence="1" id="KW-0472">Membrane</keyword>
<organism evidence="2">
    <name type="scientific">freshwater metagenome</name>
    <dbReference type="NCBI Taxonomy" id="449393"/>
    <lineage>
        <taxon>unclassified sequences</taxon>
        <taxon>metagenomes</taxon>
        <taxon>ecological metagenomes</taxon>
    </lineage>
</organism>
<dbReference type="AlphaFoldDB" id="A0A6J6IRG9"/>
<protein>
    <submittedName>
        <fullName evidence="2">Unannotated protein</fullName>
    </submittedName>
</protein>
<gene>
    <name evidence="2" type="ORF">UFOPK1951_00655</name>
</gene>
<sequence>MSITTPGGELAQIEFRRLSTVAWLSIALLYSAQALTAQFPINPWQVYYVFGILVAVFVSISLQAWGGYESSYAPLVIYLLLAPVILGTTPEKPWMSYGVLTVFANIYVATIFRRFYAIFVMILITIFQIWVVSQNLSSISDLADMRLLNTYFSSLWTLGTGIAFILIRERYLGASEKIEDEIIRLKERISNRFQSISLQNRDDYRNLKLHGTILNTLIFAKNNSDFLSKRQQFSETIKKELDDLRLDQRGLKSDLAATLYDLLQRRTLNRIRIANIEVSGRISDASLENNILEIVREILLNLEKHTTVAEIHIELHIEINGNFVLRISESAHYEVSSMNIESRKLDALRSESVKRLLAVTPSQLAITPTSDGFGLVYTITNLESTDRANDPREIYRLRKSNAIEFAENIARAVAIYGLLFLPGYFLLGIDKNLLILLTAHAFVVAFSILSNSNSKNWLSLSTLLSLMLPMFISQDVQVCTNISYLPWVLNIVMMNTFMFATEVRNNYLRWFPLVIVSIELLILPRTYPAQCQDIFLGSLPAIPLIIVFTLVLGSLLKRLYKQDEEQISSTFVDEANVRLYEDALQFEYKQVITDLEDFNQEIMTIGNEVISIRIENEIQKIRAFLVCSEQFESKIIRELYRFVIERLRAGVATRLNIIGEFVYQLDQSAPIDELLTQLSPILEGVPCEISLVKLDELIFEIHIQDKYFQAISEQVTSFTPSNFKVRLNRL</sequence>
<feature type="transmembrane region" description="Helical" evidence="1">
    <location>
        <begin position="534"/>
        <end position="556"/>
    </location>
</feature>
<keyword evidence="1" id="KW-0812">Transmembrane</keyword>
<feature type="transmembrane region" description="Helical" evidence="1">
    <location>
        <begin position="44"/>
        <end position="65"/>
    </location>
</feature>
<name>A0A6J6IRG9_9ZZZZ</name>
<feature type="transmembrane region" description="Helical" evidence="1">
    <location>
        <begin position="72"/>
        <end position="88"/>
    </location>
</feature>
<feature type="transmembrane region" description="Helical" evidence="1">
    <location>
        <begin position="117"/>
        <end position="136"/>
    </location>
</feature>
<feature type="transmembrane region" description="Helical" evidence="1">
    <location>
        <begin position="408"/>
        <end position="427"/>
    </location>
</feature>
<feature type="transmembrane region" description="Helical" evidence="1">
    <location>
        <begin position="433"/>
        <end position="449"/>
    </location>
</feature>
<accession>A0A6J6IRG9</accession>
<feature type="transmembrane region" description="Helical" evidence="1">
    <location>
        <begin position="148"/>
        <end position="167"/>
    </location>
</feature>
<dbReference type="EMBL" id="CAEZVH010000070">
    <property type="protein sequence ID" value="CAB4627024.1"/>
    <property type="molecule type" value="Genomic_DNA"/>
</dbReference>